<name>A0AAD8BST2_BIOPF</name>
<dbReference type="GO" id="GO:0012505">
    <property type="term" value="C:endomembrane system"/>
    <property type="evidence" value="ECO:0007669"/>
    <property type="project" value="TreeGrafter"/>
</dbReference>
<dbReference type="AlphaFoldDB" id="A0AAD8BST2"/>
<dbReference type="InterPro" id="IPR008491">
    <property type="entry name" value="CDK5RAP3"/>
</dbReference>
<dbReference type="Proteomes" id="UP001233172">
    <property type="component" value="Unassembled WGS sequence"/>
</dbReference>
<dbReference type="EMBL" id="JASAOG010000038">
    <property type="protein sequence ID" value="KAK0060013.1"/>
    <property type="molecule type" value="Genomic_DNA"/>
</dbReference>
<proteinExistence type="inferred from homology"/>
<comment type="caution">
    <text evidence="3">The sequence shown here is derived from an EMBL/GenBank/DDBJ whole genome shotgun (WGS) entry which is preliminary data.</text>
</comment>
<keyword evidence="2" id="KW-0175">Coiled coil</keyword>
<accession>A0AAD8BST2</accession>
<reference evidence="3" key="1">
    <citation type="journal article" date="2023" name="PLoS Negl. Trop. Dis.">
        <title>A genome sequence for Biomphalaria pfeifferi, the major vector snail for the human-infecting parasite Schistosoma mansoni.</title>
        <authorList>
            <person name="Bu L."/>
            <person name="Lu L."/>
            <person name="Laidemitt M.R."/>
            <person name="Zhang S.M."/>
            <person name="Mutuku M."/>
            <person name="Mkoji G."/>
            <person name="Steinauer M."/>
            <person name="Loker E.S."/>
        </authorList>
    </citation>
    <scope>NUCLEOTIDE SEQUENCE</scope>
    <source>
        <strain evidence="3">KasaAsao</strain>
    </source>
</reference>
<reference evidence="3" key="2">
    <citation type="submission" date="2023-04" db="EMBL/GenBank/DDBJ databases">
        <authorList>
            <person name="Bu L."/>
            <person name="Lu L."/>
            <person name="Laidemitt M.R."/>
            <person name="Zhang S.M."/>
            <person name="Mutuku M."/>
            <person name="Mkoji G."/>
            <person name="Steinauer M."/>
            <person name="Loker E.S."/>
        </authorList>
    </citation>
    <scope>NUCLEOTIDE SEQUENCE</scope>
    <source>
        <strain evidence="3">KasaAsao</strain>
        <tissue evidence="3">Whole Snail</tissue>
    </source>
</reference>
<protein>
    <submittedName>
        <fullName evidence="3">CDK5 regulatory subunit-associated protein 3</fullName>
    </submittedName>
</protein>
<evidence type="ECO:0000256" key="1">
    <source>
        <dbReference type="ARBA" id="ARBA00007478"/>
    </source>
</evidence>
<dbReference type="PANTHER" id="PTHR14894:SF0">
    <property type="entry name" value="CDK5 REGULATORY SUBUNIT-ASSOCIATED PROTEIN 3"/>
    <property type="match status" value="1"/>
</dbReference>
<dbReference type="PANTHER" id="PTHR14894">
    <property type="entry name" value="CDK5 REGULATORY SUBUNIT-ASSOCIATED PROTEIN 3"/>
    <property type="match status" value="1"/>
</dbReference>
<evidence type="ECO:0000313" key="3">
    <source>
        <dbReference type="EMBL" id="KAK0060013.1"/>
    </source>
</evidence>
<keyword evidence="4" id="KW-1185">Reference proteome</keyword>
<evidence type="ECO:0000313" key="4">
    <source>
        <dbReference type="Proteomes" id="UP001233172"/>
    </source>
</evidence>
<dbReference type="GO" id="GO:0007346">
    <property type="term" value="P:regulation of mitotic cell cycle"/>
    <property type="evidence" value="ECO:0007669"/>
    <property type="project" value="TreeGrafter"/>
</dbReference>
<gene>
    <name evidence="3" type="ORF">Bpfe_010541</name>
</gene>
<feature type="coiled-coil region" evidence="2">
    <location>
        <begin position="474"/>
        <end position="508"/>
    </location>
</feature>
<evidence type="ECO:0000256" key="2">
    <source>
        <dbReference type="SAM" id="Coils"/>
    </source>
</evidence>
<sequence>MTQQSLETLPIDIHYNKLLDWLVNRRHCTQQCQAILTAIRDKINKAKEATTQEAIKKNDIEDILANPNLNYFQIKQLFELLKSTEIGATNFLGQYTSPAMKMWAEILKLYEKDGTYLVEIAQLIVRNVNYEVPAIKKQINKCQQTQKECMRKEKEYATNSADLHKQYVAACKQLGIEGKKIKTEMSELVKDLPSELNKFAESAKTLNDAVTFYDKFTDFISNNQISSENLKLLKYVLSKGNTTTYEWRTGKKPNKIVHQDILIDLTDESENTKDASDAIIDWGATEPADTINFDVSGIDFDLGDITVESGGVLAVDGDIVLENPDIDAIDWGAVGDVSTTESSSNIPSTESDIATGKDALSVIDNPETRNNFIDDLLELKAFLTQRLHELSHYKGDGSHMASAPSNIHMNVNKVTEMLSKVKDIIDKLTSVQLQHLLLIRDSPRYVDRLKDSLKHKLTLADKMMLSEKEMVATRKEAIQEEKELEPQLDQLKKQTKLLKKQLENEISKKYDDRKVNIIGEINTL</sequence>
<comment type="similarity">
    <text evidence="1">Belongs to the CDK5RAP3 family.</text>
</comment>
<organism evidence="3 4">
    <name type="scientific">Biomphalaria pfeifferi</name>
    <name type="common">Bloodfluke planorb</name>
    <name type="synonym">Freshwater snail</name>
    <dbReference type="NCBI Taxonomy" id="112525"/>
    <lineage>
        <taxon>Eukaryota</taxon>
        <taxon>Metazoa</taxon>
        <taxon>Spiralia</taxon>
        <taxon>Lophotrochozoa</taxon>
        <taxon>Mollusca</taxon>
        <taxon>Gastropoda</taxon>
        <taxon>Heterobranchia</taxon>
        <taxon>Euthyneura</taxon>
        <taxon>Panpulmonata</taxon>
        <taxon>Hygrophila</taxon>
        <taxon>Lymnaeoidea</taxon>
        <taxon>Planorbidae</taxon>
        <taxon>Biomphalaria</taxon>
    </lineage>
</organism>
<dbReference type="Pfam" id="PF05600">
    <property type="entry name" value="CDK5RAP3"/>
    <property type="match status" value="1"/>
</dbReference>